<dbReference type="eggNOG" id="COG2846">
    <property type="taxonomic scope" value="Bacteria"/>
</dbReference>
<evidence type="ECO:0000256" key="1">
    <source>
        <dbReference type="ARBA" id="ARBA00004496"/>
    </source>
</evidence>
<keyword evidence="3" id="KW-0479">Metal-binding</keyword>
<evidence type="ECO:0000313" key="7">
    <source>
        <dbReference type="Proteomes" id="UP000024816"/>
    </source>
</evidence>
<dbReference type="GO" id="GO:0046872">
    <property type="term" value="F:metal ion binding"/>
    <property type="evidence" value="ECO:0007669"/>
    <property type="project" value="UniProtKB-KW"/>
</dbReference>
<feature type="domain" description="Hemerythrin-like" evidence="5">
    <location>
        <begin position="17"/>
        <end position="150"/>
    </location>
</feature>
<dbReference type="InterPro" id="IPR012312">
    <property type="entry name" value="Hemerythrin-like"/>
</dbReference>
<dbReference type="GO" id="GO:0005737">
    <property type="term" value="C:cytoplasm"/>
    <property type="evidence" value="ECO:0007669"/>
    <property type="project" value="UniProtKB-SubCell"/>
</dbReference>
<dbReference type="Proteomes" id="UP000024816">
    <property type="component" value="Unassembled WGS sequence"/>
</dbReference>
<evidence type="ECO:0000259" key="5">
    <source>
        <dbReference type="Pfam" id="PF01814"/>
    </source>
</evidence>
<comment type="subcellular location">
    <subcellularLocation>
        <location evidence="1">Cytoplasm</location>
    </subcellularLocation>
</comment>
<gene>
    <name evidence="6" type="ORF">HJA_03951</name>
</gene>
<dbReference type="Gene3D" id="1.20.120.520">
    <property type="entry name" value="nmb1532 protein domain like"/>
    <property type="match status" value="1"/>
</dbReference>
<name>A0A059FII5_9PROT</name>
<comment type="caution">
    <text evidence="6">The sequence shown here is derived from an EMBL/GenBank/DDBJ whole genome shotgun (WGS) entry which is preliminary data.</text>
</comment>
<organism evidence="6 7">
    <name type="scientific">Hyphomonas jannaschiana VP2</name>
    <dbReference type="NCBI Taxonomy" id="1280952"/>
    <lineage>
        <taxon>Bacteria</taxon>
        <taxon>Pseudomonadati</taxon>
        <taxon>Pseudomonadota</taxon>
        <taxon>Alphaproteobacteria</taxon>
        <taxon>Hyphomonadales</taxon>
        <taxon>Hyphomonadaceae</taxon>
        <taxon>Hyphomonas</taxon>
    </lineage>
</organism>
<dbReference type="STRING" id="1280952.HJA_03951"/>
<evidence type="ECO:0000313" key="6">
    <source>
        <dbReference type="EMBL" id="KCZ90351.1"/>
    </source>
</evidence>
<dbReference type="EMBL" id="ARYJ01000002">
    <property type="protein sequence ID" value="KCZ90351.1"/>
    <property type="molecule type" value="Genomic_DNA"/>
</dbReference>
<keyword evidence="4" id="KW-0408">Iron</keyword>
<proteinExistence type="predicted"/>
<accession>A0A059FII5</accession>
<keyword evidence="7" id="KW-1185">Reference proteome</keyword>
<dbReference type="RefSeq" id="WP_035578483.1">
    <property type="nucleotide sequence ID" value="NZ_ARYJ01000002.1"/>
</dbReference>
<evidence type="ECO:0000256" key="2">
    <source>
        <dbReference type="ARBA" id="ARBA00022490"/>
    </source>
</evidence>
<protein>
    <submittedName>
        <fullName evidence="6">Putative regulator of cell morphogenesis and NO signaling</fullName>
    </submittedName>
</protein>
<dbReference type="PANTHER" id="PTHR36438">
    <property type="entry name" value="IRON-SULFUR CLUSTER REPAIR PROTEIN YTFE"/>
    <property type="match status" value="1"/>
</dbReference>
<dbReference type="OrthoDB" id="9797132at2"/>
<dbReference type="Pfam" id="PF01814">
    <property type="entry name" value="Hemerythrin"/>
    <property type="match status" value="1"/>
</dbReference>
<dbReference type="PATRIC" id="fig|1280952.3.peg.787"/>
<dbReference type="AlphaFoldDB" id="A0A059FII5"/>
<evidence type="ECO:0000256" key="4">
    <source>
        <dbReference type="ARBA" id="ARBA00023004"/>
    </source>
</evidence>
<evidence type="ECO:0000256" key="3">
    <source>
        <dbReference type="ARBA" id="ARBA00022723"/>
    </source>
</evidence>
<dbReference type="InterPro" id="IPR019903">
    <property type="entry name" value="RIC_family"/>
</dbReference>
<reference evidence="6 7" key="1">
    <citation type="journal article" date="2014" name="Antonie Van Leeuwenhoek">
        <title>Hyphomonas beringensis sp. nov. and Hyphomonas chukchiensis sp. nov., isolated from surface seawater of the Bering Sea and Chukchi Sea.</title>
        <authorList>
            <person name="Li C."/>
            <person name="Lai Q."/>
            <person name="Li G."/>
            <person name="Dong C."/>
            <person name="Wang J."/>
            <person name="Liao Y."/>
            <person name="Shao Z."/>
        </authorList>
    </citation>
    <scope>NUCLEOTIDE SEQUENCE [LARGE SCALE GENOMIC DNA]</scope>
    <source>
        <strain evidence="6 7">VP2</strain>
    </source>
</reference>
<dbReference type="PANTHER" id="PTHR36438:SF1">
    <property type="entry name" value="IRON-SULFUR CLUSTER REPAIR PROTEIN YTFE"/>
    <property type="match status" value="1"/>
</dbReference>
<keyword evidence="2" id="KW-0963">Cytoplasm</keyword>
<sequence>MALPESAAELTTYIEGRYHVRHREQLPELRNLSAKVETVHAESPDVPAGLANILSDMIGELEVHMKKEELVLFPAIRQGHGVHMGEPISVMRADHDDHLGEISKIRTLTNDLTLPDNACGSWRRLYSGLQEFLTDIEEHIRIENDVLFPQFEKDRQAAR</sequence>